<dbReference type="SUPFAM" id="SSF53155">
    <property type="entry name" value="Methylated DNA-protein cysteine methyltransferase domain"/>
    <property type="match status" value="1"/>
</dbReference>
<dbReference type="EMBL" id="FOYU01000002">
    <property type="protein sequence ID" value="SFR49474.1"/>
    <property type="molecule type" value="Genomic_DNA"/>
</dbReference>
<dbReference type="InterPro" id="IPR036388">
    <property type="entry name" value="WH-like_DNA-bd_sf"/>
</dbReference>
<evidence type="ECO:0000256" key="3">
    <source>
        <dbReference type="ARBA" id="ARBA00022603"/>
    </source>
</evidence>
<dbReference type="PANTHER" id="PTHR10815:SF13">
    <property type="entry name" value="METHYLATED-DNA--PROTEIN-CYSTEINE METHYLTRANSFERASE"/>
    <property type="match status" value="1"/>
</dbReference>
<dbReference type="InterPro" id="IPR008332">
    <property type="entry name" value="MethylG_MeTrfase_N"/>
</dbReference>
<dbReference type="Gene3D" id="1.10.10.10">
    <property type="entry name" value="Winged helix-like DNA-binding domain superfamily/Winged helix DNA-binding domain"/>
    <property type="match status" value="1"/>
</dbReference>
<evidence type="ECO:0000259" key="10">
    <source>
        <dbReference type="Pfam" id="PF02870"/>
    </source>
</evidence>
<dbReference type="Pfam" id="PF01035">
    <property type="entry name" value="DNA_binding_1"/>
    <property type="match status" value="1"/>
</dbReference>
<comment type="catalytic activity">
    <reaction evidence="7 8">
        <text>a 6-O-methyl-2'-deoxyguanosine in DNA + L-cysteinyl-[protein] = S-methyl-L-cysteinyl-[protein] + a 2'-deoxyguanosine in DNA</text>
        <dbReference type="Rhea" id="RHEA:24000"/>
        <dbReference type="Rhea" id="RHEA-COMP:10131"/>
        <dbReference type="Rhea" id="RHEA-COMP:10132"/>
        <dbReference type="Rhea" id="RHEA-COMP:11367"/>
        <dbReference type="Rhea" id="RHEA-COMP:11368"/>
        <dbReference type="ChEBI" id="CHEBI:29950"/>
        <dbReference type="ChEBI" id="CHEBI:82612"/>
        <dbReference type="ChEBI" id="CHEBI:85445"/>
        <dbReference type="ChEBI" id="CHEBI:85448"/>
        <dbReference type="EC" id="2.1.1.63"/>
    </reaction>
</comment>
<sequence length="152" mass="16603">MYQDSFESPIGPVTISSQDGESICEIAFAEPDGYPSCNVTSKGKQQLIEYFNRQRQQFDLPLTPAGTEFQQRVWKQLATLEYGQLASYKDIAVAIGNPKGNRAVGMANGRNPIAIVVPCHRVIGADGSITGYTGGIEKKAFLLRHEGAAFFE</sequence>
<dbReference type="CDD" id="cd06445">
    <property type="entry name" value="ATase"/>
    <property type="match status" value="1"/>
</dbReference>
<keyword evidence="5 8" id="KW-0227">DNA damage</keyword>
<dbReference type="HAMAP" id="MF_00772">
    <property type="entry name" value="OGT"/>
    <property type="match status" value="1"/>
</dbReference>
<accession>A0A1I6H4U6</accession>
<proteinExistence type="inferred from homology"/>
<dbReference type="Proteomes" id="UP000199424">
    <property type="component" value="Unassembled WGS sequence"/>
</dbReference>
<dbReference type="InterPro" id="IPR036217">
    <property type="entry name" value="MethylDNA_cys_MeTrfase_DNAb"/>
</dbReference>
<dbReference type="PROSITE" id="PS00374">
    <property type="entry name" value="MGMT"/>
    <property type="match status" value="1"/>
</dbReference>
<dbReference type="InterPro" id="IPR014048">
    <property type="entry name" value="MethylDNA_cys_MeTrfase_DNA-bd"/>
</dbReference>
<evidence type="ECO:0000256" key="7">
    <source>
        <dbReference type="ARBA" id="ARBA00049348"/>
    </source>
</evidence>
<dbReference type="EC" id="2.1.1.63" evidence="8"/>
<dbReference type="AlphaFoldDB" id="A0A1I6H4U6"/>
<dbReference type="RefSeq" id="WP_092857088.1">
    <property type="nucleotide sequence ID" value="NZ_FOYU01000002.1"/>
</dbReference>
<keyword evidence="12" id="KW-1185">Reference proteome</keyword>
<comment type="similarity">
    <text evidence="8">Belongs to the MGMT family.</text>
</comment>
<dbReference type="GO" id="GO:0003908">
    <property type="term" value="F:methylated-DNA-[protein]-cysteine S-methyltransferase activity"/>
    <property type="evidence" value="ECO:0007669"/>
    <property type="project" value="UniProtKB-UniRule"/>
</dbReference>
<dbReference type="Gene3D" id="3.30.160.70">
    <property type="entry name" value="Methylated DNA-protein cysteine methyltransferase domain"/>
    <property type="match status" value="1"/>
</dbReference>
<keyword evidence="6 8" id="KW-0234">DNA repair</keyword>
<feature type="active site" description="Nucleophile; methyl group acceptor" evidence="8">
    <location>
        <position position="119"/>
    </location>
</feature>
<gene>
    <name evidence="11" type="ORF">SAMN04488070_1457</name>
</gene>
<dbReference type="GO" id="GO:0032259">
    <property type="term" value="P:methylation"/>
    <property type="evidence" value="ECO:0007669"/>
    <property type="project" value="UniProtKB-KW"/>
</dbReference>
<keyword evidence="2 8" id="KW-0963">Cytoplasm</keyword>
<evidence type="ECO:0000256" key="5">
    <source>
        <dbReference type="ARBA" id="ARBA00022763"/>
    </source>
</evidence>
<dbReference type="PANTHER" id="PTHR10815">
    <property type="entry name" value="METHYLATED-DNA--PROTEIN-CYSTEINE METHYLTRANSFERASE"/>
    <property type="match status" value="1"/>
</dbReference>
<evidence type="ECO:0000256" key="4">
    <source>
        <dbReference type="ARBA" id="ARBA00022679"/>
    </source>
</evidence>
<dbReference type="SUPFAM" id="SSF46767">
    <property type="entry name" value="Methylated DNA-protein cysteine methyltransferase, C-terminal domain"/>
    <property type="match status" value="1"/>
</dbReference>
<dbReference type="GO" id="GO:0005737">
    <property type="term" value="C:cytoplasm"/>
    <property type="evidence" value="ECO:0007669"/>
    <property type="project" value="UniProtKB-SubCell"/>
</dbReference>
<evidence type="ECO:0000256" key="2">
    <source>
        <dbReference type="ARBA" id="ARBA00022490"/>
    </source>
</evidence>
<feature type="domain" description="Methylated-DNA-[protein]-cysteine S-methyltransferase DNA binding" evidence="9">
    <location>
        <begin position="68"/>
        <end position="148"/>
    </location>
</feature>
<evidence type="ECO:0000259" key="9">
    <source>
        <dbReference type="Pfam" id="PF01035"/>
    </source>
</evidence>
<dbReference type="InterPro" id="IPR036631">
    <property type="entry name" value="MGMT_N_sf"/>
</dbReference>
<organism evidence="11 12">
    <name type="scientific">Pseudidiomarina maritima</name>
    <dbReference type="NCBI Taxonomy" id="519453"/>
    <lineage>
        <taxon>Bacteria</taxon>
        <taxon>Pseudomonadati</taxon>
        <taxon>Pseudomonadota</taxon>
        <taxon>Gammaproteobacteria</taxon>
        <taxon>Alteromonadales</taxon>
        <taxon>Idiomarinaceae</taxon>
        <taxon>Pseudidiomarina</taxon>
    </lineage>
</organism>
<dbReference type="InterPro" id="IPR001497">
    <property type="entry name" value="MethylDNA_cys_MeTrfase_AS"/>
</dbReference>
<comment type="function">
    <text evidence="8">Involved in the cellular defense against the biological effects of O6-methylguanine (O6-MeG) and O4-methylthymine (O4-MeT) in DNA. Repairs the methylated nucleobase in DNA by stoichiometrically transferring the methyl group to a cysteine residue in the enzyme. This is a suicide reaction: the enzyme is irreversibly inactivated.</text>
</comment>
<dbReference type="NCBIfam" id="TIGR00589">
    <property type="entry name" value="ogt"/>
    <property type="match status" value="1"/>
</dbReference>
<keyword evidence="3 8" id="KW-0489">Methyltransferase</keyword>
<feature type="domain" description="Methylguanine DNA methyltransferase ribonuclease-like" evidence="10">
    <location>
        <begin position="1"/>
        <end position="63"/>
    </location>
</feature>
<name>A0A1I6H4U6_9GAMM</name>
<dbReference type="FunFam" id="1.10.10.10:FF:000337">
    <property type="entry name" value="Methylated-DNA--protein-cysteine methyltransferase"/>
    <property type="match status" value="1"/>
</dbReference>
<dbReference type="Pfam" id="PF02870">
    <property type="entry name" value="Methyltransf_1N"/>
    <property type="match status" value="1"/>
</dbReference>
<comment type="catalytic activity">
    <reaction evidence="1 8">
        <text>a 4-O-methyl-thymidine in DNA + L-cysteinyl-[protein] = a thymidine in DNA + S-methyl-L-cysteinyl-[protein]</text>
        <dbReference type="Rhea" id="RHEA:53428"/>
        <dbReference type="Rhea" id="RHEA-COMP:10131"/>
        <dbReference type="Rhea" id="RHEA-COMP:10132"/>
        <dbReference type="Rhea" id="RHEA-COMP:13555"/>
        <dbReference type="Rhea" id="RHEA-COMP:13556"/>
        <dbReference type="ChEBI" id="CHEBI:29950"/>
        <dbReference type="ChEBI" id="CHEBI:82612"/>
        <dbReference type="ChEBI" id="CHEBI:137386"/>
        <dbReference type="ChEBI" id="CHEBI:137387"/>
        <dbReference type="EC" id="2.1.1.63"/>
    </reaction>
</comment>
<comment type="subcellular location">
    <subcellularLocation>
        <location evidence="8">Cytoplasm</location>
    </subcellularLocation>
</comment>
<reference evidence="12" key="1">
    <citation type="submission" date="2016-10" db="EMBL/GenBank/DDBJ databases">
        <authorList>
            <person name="Varghese N."/>
            <person name="Submissions S."/>
        </authorList>
    </citation>
    <scope>NUCLEOTIDE SEQUENCE [LARGE SCALE GENOMIC DNA]</scope>
    <source>
        <strain evidence="12">CGMCC 1.7285</strain>
    </source>
</reference>
<evidence type="ECO:0000313" key="12">
    <source>
        <dbReference type="Proteomes" id="UP000199424"/>
    </source>
</evidence>
<evidence type="ECO:0000256" key="1">
    <source>
        <dbReference type="ARBA" id="ARBA00001286"/>
    </source>
</evidence>
<protein>
    <recommendedName>
        <fullName evidence="8">Methylated-DNA--protein-cysteine methyltransferase</fullName>
        <ecNumber evidence="8">2.1.1.63</ecNumber>
    </recommendedName>
    <alternativeName>
        <fullName evidence="8">6-O-methylguanine-DNA methyltransferase</fullName>
        <shortName evidence="8">MGMT</shortName>
    </alternativeName>
    <alternativeName>
        <fullName evidence="8">O-6-methylguanine-DNA-alkyltransferase</fullName>
    </alternativeName>
</protein>
<dbReference type="InterPro" id="IPR023546">
    <property type="entry name" value="MGMT"/>
</dbReference>
<evidence type="ECO:0000313" key="11">
    <source>
        <dbReference type="EMBL" id="SFR49474.1"/>
    </source>
</evidence>
<comment type="miscellaneous">
    <text evidence="8">This enzyme catalyzes only one turnover and therefore is not strictly catalytic. According to one definition, an enzyme is a biocatalyst that acts repeatedly and over many reaction cycles.</text>
</comment>
<keyword evidence="4 8" id="KW-0808">Transferase</keyword>
<dbReference type="GO" id="GO:0006307">
    <property type="term" value="P:DNA alkylation repair"/>
    <property type="evidence" value="ECO:0007669"/>
    <property type="project" value="UniProtKB-UniRule"/>
</dbReference>
<evidence type="ECO:0000256" key="8">
    <source>
        <dbReference type="HAMAP-Rule" id="MF_00772"/>
    </source>
</evidence>
<evidence type="ECO:0000256" key="6">
    <source>
        <dbReference type="ARBA" id="ARBA00023204"/>
    </source>
</evidence>